<dbReference type="PROSITE" id="PS51257">
    <property type="entry name" value="PROKAR_LIPOPROTEIN"/>
    <property type="match status" value="1"/>
</dbReference>
<dbReference type="Proteomes" id="UP001165677">
    <property type="component" value="Unassembled WGS sequence"/>
</dbReference>
<reference evidence="1" key="1">
    <citation type="submission" date="2022-10" db="EMBL/GenBank/DDBJ databases">
        <title>Flavobacterium sp. nov., a bacterium isolated from lake sediment.</title>
        <authorList>
            <person name="Qu J.-H."/>
        </authorList>
    </citation>
    <scope>NUCLEOTIDE SEQUENCE</scope>
    <source>
        <strain evidence="1">TH16-21</strain>
    </source>
</reference>
<organism evidence="1 2">
    <name type="scientific">Flavobacterium lacisediminis</name>
    <dbReference type="NCBI Taxonomy" id="2989705"/>
    <lineage>
        <taxon>Bacteria</taxon>
        <taxon>Pseudomonadati</taxon>
        <taxon>Bacteroidota</taxon>
        <taxon>Flavobacteriia</taxon>
        <taxon>Flavobacteriales</taxon>
        <taxon>Flavobacteriaceae</taxon>
        <taxon>Flavobacterium</taxon>
    </lineage>
</organism>
<proteinExistence type="predicted"/>
<dbReference type="EMBL" id="JAPCIO010000002">
    <property type="protein sequence ID" value="MCW1147116.1"/>
    <property type="molecule type" value="Genomic_DNA"/>
</dbReference>
<accession>A0ABT3EEV8</accession>
<evidence type="ECO:0000313" key="1">
    <source>
        <dbReference type="EMBL" id="MCW1147116.1"/>
    </source>
</evidence>
<comment type="caution">
    <text evidence="1">The sequence shown here is derived from an EMBL/GenBank/DDBJ whole genome shotgun (WGS) entry which is preliminary data.</text>
</comment>
<evidence type="ECO:0008006" key="3">
    <source>
        <dbReference type="Google" id="ProtNLM"/>
    </source>
</evidence>
<name>A0ABT3EEV8_9FLAO</name>
<gene>
    <name evidence="1" type="ORF">OJ995_02615</name>
</gene>
<sequence length="216" mass="25903">MRVLNFYFVILVIILIFSCSEKAQNNIIAKDSTTINQSNIDSTELTNLVRQVYEWHMNNETEDFPYKYEDERDSIFIGIDWDKYQNNTEVFKMTNFFSIEFLNKHKEIAKNIDASIRKADLKWRNRNDGISLWETGADDWCGCQDYPDNYWKTLTIDSLVINKDIASFIWTWDEQMSHTYRVKANKENGKWKINSLNGFKYFYTTQEYEKMMKEDN</sequence>
<dbReference type="Gene3D" id="3.10.450.50">
    <property type="match status" value="1"/>
</dbReference>
<evidence type="ECO:0000313" key="2">
    <source>
        <dbReference type="Proteomes" id="UP001165677"/>
    </source>
</evidence>
<keyword evidence="2" id="KW-1185">Reference proteome</keyword>
<protein>
    <recommendedName>
        <fullName evidence="3">DUF3828 domain-containing protein</fullName>
    </recommendedName>
</protein>